<dbReference type="InterPro" id="IPR018323">
    <property type="entry name" value="OM_lipoprot_carrier_LolA_Pbac"/>
</dbReference>
<keyword evidence="12" id="KW-1185">Reference proteome</keyword>
<keyword evidence="11" id="KW-0449">Lipoprotein</keyword>
<dbReference type="InterPro" id="IPR004564">
    <property type="entry name" value="OM_lipoprot_carrier_LolA-like"/>
</dbReference>
<feature type="chain" id="PRO_5011803596" description="Outer-membrane lipoprotein carrier protein" evidence="10">
    <location>
        <begin position="19"/>
        <end position="215"/>
    </location>
</feature>
<dbReference type="PANTHER" id="PTHR35869">
    <property type="entry name" value="OUTER-MEMBRANE LIPOPROTEIN CARRIER PROTEIN"/>
    <property type="match status" value="1"/>
</dbReference>
<dbReference type="GO" id="GO:0042953">
    <property type="term" value="P:lipoprotein transport"/>
    <property type="evidence" value="ECO:0007669"/>
    <property type="project" value="InterPro"/>
</dbReference>
<dbReference type="OrthoDB" id="9787361at2"/>
<dbReference type="HAMAP" id="MF_00240">
    <property type="entry name" value="LolA"/>
    <property type="match status" value="1"/>
</dbReference>
<organism evidence="11 12">
    <name type="scientific">Aquimonas voraii</name>
    <dbReference type="NCBI Taxonomy" id="265719"/>
    <lineage>
        <taxon>Bacteria</taxon>
        <taxon>Pseudomonadati</taxon>
        <taxon>Pseudomonadota</taxon>
        <taxon>Gammaproteobacteria</taxon>
        <taxon>Lysobacterales</taxon>
        <taxon>Lysobacteraceae</taxon>
        <taxon>Aquimonas</taxon>
    </lineage>
</organism>
<comment type="subunit">
    <text evidence="3 10">Monomer.</text>
</comment>
<dbReference type="STRING" id="265719.SAMN04488509_101877"/>
<evidence type="ECO:0000256" key="9">
    <source>
        <dbReference type="ARBA" id="ARBA00023186"/>
    </source>
</evidence>
<dbReference type="CDD" id="cd16325">
    <property type="entry name" value="LolA"/>
    <property type="match status" value="1"/>
</dbReference>
<dbReference type="EMBL" id="FNAG01000001">
    <property type="protein sequence ID" value="SDD24005.1"/>
    <property type="molecule type" value="Genomic_DNA"/>
</dbReference>
<feature type="signal peptide" evidence="10">
    <location>
        <begin position="1"/>
        <end position="18"/>
    </location>
</feature>
<dbReference type="InterPro" id="IPR029046">
    <property type="entry name" value="LolA/LolB/LppX"/>
</dbReference>
<evidence type="ECO:0000256" key="2">
    <source>
        <dbReference type="ARBA" id="ARBA00007615"/>
    </source>
</evidence>
<keyword evidence="5 10" id="KW-0813">Transport</keyword>
<comment type="similarity">
    <text evidence="2 10">Belongs to the LolA family.</text>
</comment>
<keyword evidence="9 10" id="KW-0143">Chaperone</keyword>
<name>A0A1G6T6H9_9GAMM</name>
<evidence type="ECO:0000256" key="10">
    <source>
        <dbReference type="HAMAP-Rule" id="MF_00240"/>
    </source>
</evidence>
<evidence type="ECO:0000256" key="5">
    <source>
        <dbReference type="ARBA" id="ARBA00022448"/>
    </source>
</evidence>
<evidence type="ECO:0000313" key="11">
    <source>
        <dbReference type="EMBL" id="SDD24005.1"/>
    </source>
</evidence>
<sequence length="215" mass="24113" precursor="true">MRFIAACVLSLVSLPLFAADAEAVIDGFTAGLSGLQGRFEQQVLDQNGTLKEQTSGSIALAVPRQLRWEYETPFPQLIVADGEHLFIYDPDLEQVTVRRQIEDEQQSPLLALIDPEERQRQFNSKSAGRRDGLEWIELESKLADAQIRTALLGIDGQTLARMEFIDSLGQRTRISFSEWQRNPRFEAGFFRFQVPANADVVGDYTPSAEVLPLGE</sequence>
<accession>A0A1G6T6H9</accession>
<keyword evidence="8 10" id="KW-0653">Protein transport</keyword>
<evidence type="ECO:0000256" key="1">
    <source>
        <dbReference type="ARBA" id="ARBA00004418"/>
    </source>
</evidence>
<evidence type="ECO:0000313" key="12">
    <source>
        <dbReference type="Proteomes" id="UP000199603"/>
    </source>
</evidence>
<evidence type="ECO:0000256" key="4">
    <source>
        <dbReference type="ARBA" id="ARBA00014035"/>
    </source>
</evidence>
<evidence type="ECO:0000256" key="8">
    <source>
        <dbReference type="ARBA" id="ARBA00022927"/>
    </source>
</evidence>
<dbReference type="Proteomes" id="UP000199603">
    <property type="component" value="Unassembled WGS sequence"/>
</dbReference>
<dbReference type="GO" id="GO:0044874">
    <property type="term" value="P:lipoprotein localization to outer membrane"/>
    <property type="evidence" value="ECO:0007669"/>
    <property type="project" value="UniProtKB-UniRule"/>
</dbReference>
<dbReference type="PANTHER" id="PTHR35869:SF1">
    <property type="entry name" value="OUTER-MEMBRANE LIPOPROTEIN CARRIER PROTEIN"/>
    <property type="match status" value="1"/>
</dbReference>
<dbReference type="GO" id="GO:0030288">
    <property type="term" value="C:outer membrane-bounded periplasmic space"/>
    <property type="evidence" value="ECO:0007669"/>
    <property type="project" value="TreeGrafter"/>
</dbReference>
<comment type="subcellular location">
    <subcellularLocation>
        <location evidence="1 10">Periplasm</location>
    </subcellularLocation>
</comment>
<reference evidence="11 12" key="1">
    <citation type="submission" date="2016-10" db="EMBL/GenBank/DDBJ databases">
        <authorList>
            <person name="de Groot N.N."/>
        </authorList>
    </citation>
    <scope>NUCLEOTIDE SEQUENCE [LARGE SCALE GENOMIC DNA]</scope>
    <source>
        <strain evidence="11 12">DSM 16957</strain>
    </source>
</reference>
<keyword evidence="6 10" id="KW-0732">Signal</keyword>
<dbReference type="Gene3D" id="2.50.20.10">
    <property type="entry name" value="Lipoprotein localisation LolA/LolB/LppX"/>
    <property type="match status" value="1"/>
</dbReference>
<evidence type="ECO:0000256" key="3">
    <source>
        <dbReference type="ARBA" id="ARBA00011245"/>
    </source>
</evidence>
<protein>
    <recommendedName>
        <fullName evidence="4 10">Outer-membrane lipoprotein carrier protein</fullName>
    </recommendedName>
</protein>
<dbReference type="Pfam" id="PF03548">
    <property type="entry name" value="LolA"/>
    <property type="match status" value="1"/>
</dbReference>
<evidence type="ECO:0000256" key="7">
    <source>
        <dbReference type="ARBA" id="ARBA00022764"/>
    </source>
</evidence>
<dbReference type="SUPFAM" id="SSF89392">
    <property type="entry name" value="Prokaryotic lipoproteins and lipoprotein localization factors"/>
    <property type="match status" value="1"/>
</dbReference>
<comment type="function">
    <text evidence="10">Participates in the translocation of lipoproteins from the inner membrane to the outer membrane. Only forms a complex with a lipoprotein if the residue after the N-terminal Cys is not an aspartate (The Asp acts as a targeting signal to indicate that the lipoprotein should stay in the inner membrane).</text>
</comment>
<dbReference type="AlphaFoldDB" id="A0A1G6T6H9"/>
<evidence type="ECO:0000256" key="6">
    <source>
        <dbReference type="ARBA" id="ARBA00022729"/>
    </source>
</evidence>
<keyword evidence="7 10" id="KW-0574">Periplasm</keyword>
<gene>
    <name evidence="10" type="primary">lolA</name>
    <name evidence="11" type="ORF">SAMN04488509_101877</name>
</gene>
<proteinExistence type="inferred from homology"/>